<dbReference type="HOGENOM" id="CLU_2515349_0_0_1"/>
<keyword evidence="1" id="KW-0812">Transmembrane</keyword>
<dbReference type="KEGG" id="phu:Phum_PHUM067040"/>
<dbReference type="EMBL" id="AAZO01000782">
    <property type="status" value="NOT_ANNOTATED_CDS"/>
    <property type="molecule type" value="Genomic_DNA"/>
</dbReference>
<proteinExistence type="predicted"/>
<dbReference type="Proteomes" id="UP000009046">
    <property type="component" value="Unassembled WGS sequence"/>
</dbReference>
<dbReference type="GeneID" id="8231143"/>
<protein>
    <submittedName>
        <fullName evidence="2 3">Uncharacterized protein</fullName>
    </submittedName>
</protein>
<dbReference type="EMBL" id="DS235035">
    <property type="protein sequence ID" value="EEB10821.1"/>
    <property type="molecule type" value="Genomic_DNA"/>
</dbReference>
<reference evidence="2" key="2">
    <citation type="submission" date="2007-04" db="EMBL/GenBank/DDBJ databases">
        <title>The genome of the human body louse.</title>
        <authorList>
            <consortium name="The Human Body Louse Genome Consortium"/>
            <person name="Kirkness E."/>
            <person name="Walenz B."/>
            <person name="Hass B."/>
            <person name="Bruggner R."/>
            <person name="Strausberg R."/>
        </authorList>
    </citation>
    <scope>NUCLEOTIDE SEQUENCE</scope>
    <source>
        <strain evidence="2">USDA</strain>
    </source>
</reference>
<evidence type="ECO:0000313" key="2">
    <source>
        <dbReference type="EMBL" id="EEB10821.1"/>
    </source>
</evidence>
<dbReference type="VEuPathDB" id="VectorBase:PHUM067040"/>
<gene>
    <name evidence="3" type="primary">8231143</name>
    <name evidence="2" type="ORF">Phum_PHUM067040</name>
</gene>
<evidence type="ECO:0000256" key="1">
    <source>
        <dbReference type="SAM" id="Phobius"/>
    </source>
</evidence>
<keyword evidence="4" id="KW-1185">Reference proteome</keyword>
<name>E0VBR5_PEDHC</name>
<accession>E0VBR5</accession>
<dbReference type="RefSeq" id="XP_002423559.1">
    <property type="nucleotide sequence ID" value="XM_002423514.1"/>
</dbReference>
<dbReference type="CTD" id="8231143"/>
<dbReference type="InParanoid" id="E0VBR5"/>
<evidence type="ECO:0000313" key="4">
    <source>
        <dbReference type="Proteomes" id="UP000009046"/>
    </source>
</evidence>
<organism>
    <name type="scientific">Pediculus humanus subsp. corporis</name>
    <name type="common">Body louse</name>
    <dbReference type="NCBI Taxonomy" id="121224"/>
    <lineage>
        <taxon>Eukaryota</taxon>
        <taxon>Metazoa</taxon>
        <taxon>Ecdysozoa</taxon>
        <taxon>Arthropoda</taxon>
        <taxon>Hexapoda</taxon>
        <taxon>Insecta</taxon>
        <taxon>Pterygota</taxon>
        <taxon>Neoptera</taxon>
        <taxon>Paraneoptera</taxon>
        <taxon>Psocodea</taxon>
        <taxon>Troctomorpha</taxon>
        <taxon>Phthiraptera</taxon>
        <taxon>Anoplura</taxon>
        <taxon>Pediculidae</taxon>
        <taxon>Pediculus</taxon>
    </lineage>
</organism>
<keyword evidence="1" id="KW-1133">Transmembrane helix</keyword>
<keyword evidence="1" id="KW-0472">Membrane</keyword>
<reference evidence="2" key="1">
    <citation type="submission" date="2007-04" db="EMBL/GenBank/DDBJ databases">
        <title>Annotation of Pediculus humanus corporis strain USDA.</title>
        <authorList>
            <person name="Kirkness E."/>
            <person name="Hannick L."/>
            <person name="Hass B."/>
            <person name="Bruggner R."/>
            <person name="Lawson D."/>
            <person name="Bidwell S."/>
            <person name="Joardar V."/>
            <person name="Caler E."/>
            <person name="Walenz B."/>
            <person name="Inman J."/>
            <person name="Schobel S."/>
            <person name="Galinsky K."/>
            <person name="Amedeo P."/>
            <person name="Strausberg R."/>
        </authorList>
    </citation>
    <scope>NUCLEOTIDE SEQUENCE</scope>
    <source>
        <strain evidence="2">USDA</strain>
    </source>
</reference>
<sequence>MSATTISHIVSIGNKDILIVIVCLFARLSFFWVIVCSTAWIHFPAVERIYGACLVLSFLEEAATKKIQTTGLQRNYGSYQSIFPV</sequence>
<reference evidence="3" key="3">
    <citation type="submission" date="2020-05" db="UniProtKB">
        <authorList>
            <consortium name="EnsemblMetazoa"/>
        </authorList>
    </citation>
    <scope>IDENTIFICATION</scope>
    <source>
        <strain evidence="3">USDA</strain>
    </source>
</reference>
<evidence type="ECO:0000313" key="3">
    <source>
        <dbReference type="EnsemblMetazoa" id="PHUM067040-PA"/>
    </source>
</evidence>
<feature type="transmembrane region" description="Helical" evidence="1">
    <location>
        <begin position="17"/>
        <end position="41"/>
    </location>
</feature>
<dbReference type="EnsemblMetazoa" id="PHUM067040-RA">
    <property type="protein sequence ID" value="PHUM067040-PA"/>
    <property type="gene ID" value="PHUM067040"/>
</dbReference>
<dbReference type="AlphaFoldDB" id="E0VBR5"/>